<dbReference type="GO" id="GO:0005829">
    <property type="term" value="C:cytosol"/>
    <property type="evidence" value="ECO:0007669"/>
    <property type="project" value="TreeGrafter"/>
</dbReference>
<evidence type="ECO:0000256" key="3">
    <source>
        <dbReference type="ARBA" id="ARBA00023015"/>
    </source>
</evidence>
<dbReference type="SMART" id="SM00862">
    <property type="entry name" value="Trans_reg_C"/>
    <property type="match status" value="1"/>
</dbReference>
<keyword evidence="5" id="KW-0804">Transcription</keyword>
<keyword evidence="11" id="KW-1185">Reference proteome</keyword>
<reference evidence="10 11" key="1">
    <citation type="submission" date="2012-05" db="EMBL/GenBank/DDBJ databases">
        <title>Genome sequence of Nitritalea halalkaliphila LW7.</title>
        <authorList>
            <person name="Jangir P.K."/>
            <person name="Singh A."/>
            <person name="Shivaji S."/>
            <person name="Sharma R."/>
        </authorList>
    </citation>
    <scope>NUCLEOTIDE SEQUENCE [LARGE SCALE GENOMIC DNA]</scope>
    <source>
        <strain evidence="10 11">LW7</strain>
    </source>
</reference>
<dbReference type="RefSeq" id="WP_009056729.1">
    <property type="nucleotide sequence ID" value="NZ_AJYA01000047.1"/>
</dbReference>
<dbReference type="Gene3D" id="3.40.50.2300">
    <property type="match status" value="1"/>
</dbReference>
<sequence length="229" mass="25988">MKRVVLIEDEQNLAFLVCEGLEEAGFQVRWERDGEAGLAAALAPEVDVVLLDGGLPKRDGFEVLALLQQQRPTLPVLMLTARILPKDAVRALQLGAVDYVRKPFSLEELIVRMERFLIGTQLEQREQEAGLHLGVLQFFPRQQRLLRPHDTVSLSYKESLLLQVLWQHEGEVMEKEALWQAVWGQEEGYASRSLDVFISRLRKLLAVEPRLQLLSIRGVGYKLVLTAAL</sequence>
<dbReference type="OrthoDB" id="9790442at2"/>
<evidence type="ECO:0000256" key="7">
    <source>
        <dbReference type="PROSITE-ProRule" id="PRU01091"/>
    </source>
</evidence>
<keyword evidence="3" id="KW-0805">Transcription regulation</keyword>
<feature type="modified residue" description="4-aspartylphosphate" evidence="6">
    <location>
        <position position="52"/>
    </location>
</feature>
<evidence type="ECO:0000256" key="4">
    <source>
        <dbReference type="ARBA" id="ARBA00023125"/>
    </source>
</evidence>
<organism evidence="10 11">
    <name type="scientific">Nitritalea halalkaliphila LW7</name>
    <dbReference type="NCBI Taxonomy" id="1189621"/>
    <lineage>
        <taxon>Bacteria</taxon>
        <taxon>Pseudomonadati</taxon>
        <taxon>Bacteroidota</taxon>
        <taxon>Cytophagia</taxon>
        <taxon>Cytophagales</taxon>
        <taxon>Cyclobacteriaceae</taxon>
        <taxon>Nitritalea</taxon>
    </lineage>
</organism>
<dbReference type="Gene3D" id="1.10.10.10">
    <property type="entry name" value="Winged helix-like DNA-binding domain superfamily/Winged helix DNA-binding domain"/>
    <property type="match status" value="1"/>
</dbReference>
<comment type="caution">
    <text evidence="10">The sequence shown here is derived from an EMBL/GenBank/DDBJ whole genome shotgun (WGS) entry which is preliminary data.</text>
</comment>
<dbReference type="SMART" id="SM00448">
    <property type="entry name" value="REC"/>
    <property type="match status" value="1"/>
</dbReference>
<dbReference type="GO" id="GO:0000976">
    <property type="term" value="F:transcription cis-regulatory region binding"/>
    <property type="evidence" value="ECO:0007669"/>
    <property type="project" value="TreeGrafter"/>
</dbReference>
<evidence type="ECO:0000313" key="11">
    <source>
        <dbReference type="Proteomes" id="UP000005551"/>
    </source>
</evidence>
<dbReference type="InterPro" id="IPR001867">
    <property type="entry name" value="OmpR/PhoB-type_DNA-bd"/>
</dbReference>
<protein>
    <submittedName>
        <fullName evidence="10">Winged helix family two component transcriptional regulator</fullName>
    </submittedName>
</protein>
<dbReference type="InterPro" id="IPR001789">
    <property type="entry name" value="Sig_transdc_resp-reg_receiver"/>
</dbReference>
<dbReference type="Pfam" id="PF00486">
    <property type="entry name" value="Trans_reg_C"/>
    <property type="match status" value="1"/>
</dbReference>
<dbReference type="SUPFAM" id="SSF52172">
    <property type="entry name" value="CheY-like"/>
    <property type="match status" value="1"/>
</dbReference>
<evidence type="ECO:0000256" key="5">
    <source>
        <dbReference type="ARBA" id="ARBA00023163"/>
    </source>
</evidence>
<dbReference type="STRING" id="1189621.A3SI_16475"/>
<feature type="domain" description="OmpR/PhoB-type" evidence="9">
    <location>
        <begin position="128"/>
        <end position="225"/>
    </location>
</feature>
<feature type="DNA-binding region" description="OmpR/PhoB-type" evidence="7">
    <location>
        <begin position="128"/>
        <end position="225"/>
    </location>
</feature>
<dbReference type="AlphaFoldDB" id="I5BX08"/>
<keyword evidence="2" id="KW-0902">Two-component regulatory system</keyword>
<dbReference type="PANTHER" id="PTHR48111:SF1">
    <property type="entry name" value="TWO-COMPONENT RESPONSE REGULATOR ORR33"/>
    <property type="match status" value="1"/>
</dbReference>
<gene>
    <name evidence="10" type="ORF">A3SI_16475</name>
</gene>
<dbReference type="GO" id="GO:0006355">
    <property type="term" value="P:regulation of DNA-templated transcription"/>
    <property type="evidence" value="ECO:0007669"/>
    <property type="project" value="InterPro"/>
</dbReference>
<dbReference type="PANTHER" id="PTHR48111">
    <property type="entry name" value="REGULATOR OF RPOS"/>
    <property type="match status" value="1"/>
</dbReference>
<keyword evidence="1 6" id="KW-0597">Phosphoprotein</keyword>
<dbReference type="InterPro" id="IPR011006">
    <property type="entry name" value="CheY-like_superfamily"/>
</dbReference>
<dbReference type="InterPro" id="IPR036388">
    <property type="entry name" value="WH-like_DNA-bd_sf"/>
</dbReference>
<dbReference type="CDD" id="cd17574">
    <property type="entry name" value="REC_OmpR"/>
    <property type="match status" value="1"/>
</dbReference>
<keyword evidence="4 7" id="KW-0238">DNA-binding</keyword>
<dbReference type="Pfam" id="PF00072">
    <property type="entry name" value="Response_reg"/>
    <property type="match status" value="1"/>
</dbReference>
<dbReference type="GO" id="GO:0032993">
    <property type="term" value="C:protein-DNA complex"/>
    <property type="evidence" value="ECO:0007669"/>
    <property type="project" value="TreeGrafter"/>
</dbReference>
<feature type="domain" description="Response regulatory" evidence="8">
    <location>
        <begin position="3"/>
        <end position="117"/>
    </location>
</feature>
<evidence type="ECO:0000256" key="2">
    <source>
        <dbReference type="ARBA" id="ARBA00023012"/>
    </source>
</evidence>
<evidence type="ECO:0000256" key="1">
    <source>
        <dbReference type="ARBA" id="ARBA00022553"/>
    </source>
</evidence>
<dbReference type="PROSITE" id="PS50110">
    <property type="entry name" value="RESPONSE_REGULATORY"/>
    <property type="match status" value="1"/>
</dbReference>
<name>I5BX08_9BACT</name>
<evidence type="ECO:0000259" key="9">
    <source>
        <dbReference type="PROSITE" id="PS51755"/>
    </source>
</evidence>
<evidence type="ECO:0000256" key="6">
    <source>
        <dbReference type="PROSITE-ProRule" id="PRU00169"/>
    </source>
</evidence>
<dbReference type="InterPro" id="IPR039420">
    <property type="entry name" value="WalR-like"/>
</dbReference>
<dbReference type="PROSITE" id="PS51755">
    <property type="entry name" value="OMPR_PHOB"/>
    <property type="match status" value="1"/>
</dbReference>
<evidence type="ECO:0000259" key="8">
    <source>
        <dbReference type="PROSITE" id="PS50110"/>
    </source>
</evidence>
<dbReference type="CDD" id="cd00383">
    <property type="entry name" value="trans_reg_C"/>
    <property type="match status" value="1"/>
</dbReference>
<dbReference type="EMBL" id="AJYA01000047">
    <property type="protein sequence ID" value="EIM74110.1"/>
    <property type="molecule type" value="Genomic_DNA"/>
</dbReference>
<accession>I5BX08</accession>
<dbReference type="Proteomes" id="UP000005551">
    <property type="component" value="Unassembled WGS sequence"/>
</dbReference>
<evidence type="ECO:0000313" key="10">
    <source>
        <dbReference type="EMBL" id="EIM74110.1"/>
    </source>
</evidence>
<proteinExistence type="predicted"/>
<dbReference type="GO" id="GO:0000156">
    <property type="term" value="F:phosphorelay response regulator activity"/>
    <property type="evidence" value="ECO:0007669"/>
    <property type="project" value="TreeGrafter"/>
</dbReference>